<reference evidence="1 2" key="1">
    <citation type="submission" date="2019-07" db="EMBL/GenBank/DDBJ databases">
        <title>Whole genome shotgun sequence of Staphylococcus gallinarum NBRC 109767.</title>
        <authorList>
            <person name="Hosoyama A."/>
            <person name="Uohara A."/>
            <person name="Ohji S."/>
            <person name="Ichikawa N."/>
        </authorList>
    </citation>
    <scope>NUCLEOTIDE SEQUENCE [LARGE SCALE GENOMIC DNA]</scope>
    <source>
        <strain evidence="1 2">NBRC 109767</strain>
    </source>
</reference>
<accession>A0ABQ0XYI6</accession>
<dbReference type="Proteomes" id="UP000321057">
    <property type="component" value="Unassembled WGS sequence"/>
</dbReference>
<dbReference type="GeneID" id="93845970"/>
<comment type="caution">
    <text evidence="1">The sequence shown here is derived from an EMBL/GenBank/DDBJ whole genome shotgun (WGS) entry which is preliminary data.</text>
</comment>
<dbReference type="PROSITE" id="PS51257">
    <property type="entry name" value="PROKAR_LIPOPROTEIN"/>
    <property type="match status" value="1"/>
</dbReference>
<dbReference type="EMBL" id="BKAX01000001">
    <property type="protein sequence ID" value="GEQ04417.1"/>
    <property type="molecule type" value="Genomic_DNA"/>
</dbReference>
<organism evidence="1 2">
    <name type="scientific">Staphylococcus gallinarum</name>
    <dbReference type="NCBI Taxonomy" id="1293"/>
    <lineage>
        <taxon>Bacteria</taxon>
        <taxon>Bacillati</taxon>
        <taxon>Bacillota</taxon>
        <taxon>Bacilli</taxon>
        <taxon>Bacillales</taxon>
        <taxon>Staphylococcaceae</taxon>
        <taxon>Staphylococcus</taxon>
    </lineage>
</organism>
<evidence type="ECO:0000313" key="2">
    <source>
        <dbReference type="Proteomes" id="UP000321057"/>
    </source>
</evidence>
<dbReference type="RefSeq" id="WP_306669273.1">
    <property type="nucleotide sequence ID" value="NZ_BKAX01000001.1"/>
</dbReference>
<gene>
    <name evidence="1" type="ORF">SGA02_02450</name>
</gene>
<evidence type="ECO:0000313" key="1">
    <source>
        <dbReference type="EMBL" id="GEQ04417.1"/>
    </source>
</evidence>
<evidence type="ECO:0008006" key="3">
    <source>
        <dbReference type="Google" id="ProtNLM"/>
    </source>
</evidence>
<name>A0ABQ0XYI6_STAGA</name>
<protein>
    <recommendedName>
        <fullName evidence="3">Lipoprotein</fullName>
    </recommendedName>
</protein>
<keyword evidence="2" id="KW-1185">Reference proteome</keyword>
<sequence>MSMKNITLALSAMVLASCLVLLLFLATHQNALVKVHEKISSYSGVESVVEAKDKSKQAHKQDKAQNDKHEGIIEASMKKDENEKPHNAKNFVPIAQNSTHNLENNAVGKANLPEFSKALAIAQKKVNNDNHSNNQYNDYGIDSTCQGVYYYIFTFKNDKNPGSYYRVTVNTHSNAEIFDKSYRVTDNPSQNAPCISPQESEVIAQKYAADHLGANASLKQVKEAKEGMYYTFIDSKTENECRVVITKAGDVIQQPALK</sequence>
<proteinExistence type="predicted"/>